<dbReference type="Gene3D" id="3.40.50.300">
    <property type="entry name" value="P-loop containing nucleotide triphosphate hydrolases"/>
    <property type="match status" value="1"/>
</dbReference>
<dbReference type="Gene3D" id="1.10.10.60">
    <property type="entry name" value="Homeodomain-like"/>
    <property type="match status" value="1"/>
</dbReference>
<dbReference type="InterPro" id="IPR009057">
    <property type="entry name" value="Homeodomain-like_sf"/>
</dbReference>
<evidence type="ECO:0000256" key="7">
    <source>
        <dbReference type="PROSITE-ProRule" id="PRU00169"/>
    </source>
</evidence>
<organism evidence="10 11">
    <name type="scientific">Desulfoplanes formicivorans</name>
    <dbReference type="NCBI Taxonomy" id="1592317"/>
    <lineage>
        <taxon>Bacteria</taxon>
        <taxon>Pseudomonadati</taxon>
        <taxon>Thermodesulfobacteriota</taxon>
        <taxon>Desulfovibrionia</taxon>
        <taxon>Desulfovibrionales</taxon>
        <taxon>Desulfoplanaceae</taxon>
        <taxon>Desulfoplanes</taxon>
    </lineage>
</organism>
<evidence type="ECO:0000313" key="10">
    <source>
        <dbReference type="EMBL" id="GAU08740.1"/>
    </source>
</evidence>
<dbReference type="GO" id="GO:0000160">
    <property type="term" value="P:phosphorelay signal transduction system"/>
    <property type="evidence" value="ECO:0007669"/>
    <property type="project" value="UniProtKB-KW"/>
</dbReference>
<dbReference type="SUPFAM" id="SSF52540">
    <property type="entry name" value="P-loop containing nucleoside triphosphate hydrolases"/>
    <property type="match status" value="1"/>
</dbReference>
<accession>A0A194AHP8</accession>
<dbReference type="InterPro" id="IPR025944">
    <property type="entry name" value="Sigma_54_int_dom_CS"/>
</dbReference>
<dbReference type="AlphaFoldDB" id="A0A194AHP8"/>
<dbReference type="InterPro" id="IPR003593">
    <property type="entry name" value="AAA+_ATPase"/>
</dbReference>
<dbReference type="SUPFAM" id="SSF52172">
    <property type="entry name" value="CheY-like"/>
    <property type="match status" value="1"/>
</dbReference>
<keyword evidence="11" id="KW-1185">Reference proteome</keyword>
<dbReference type="SMART" id="SM00448">
    <property type="entry name" value="REC"/>
    <property type="match status" value="1"/>
</dbReference>
<keyword evidence="3" id="KW-0067">ATP-binding</keyword>
<dbReference type="PANTHER" id="PTHR32071">
    <property type="entry name" value="TRANSCRIPTIONAL REGULATORY PROTEIN"/>
    <property type="match status" value="1"/>
</dbReference>
<keyword evidence="4" id="KW-0902">Two-component regulatory system</keyword>
<dbReference type="InterPro" id="IPR011006">
    <property type="entry name" value="CheY-like_superfamily"/>
</dbReference>
<dbReference type="PROSITE" id="PS50110">
    <property type="entry name" value="RESPONSE_REGULATORY"/>
    <property type="match status" value="1"/>
</dbReference>
<dbReference type="Pfam" id="PF25601">
    <property type="entry name" value="AAA_lid_14"/>
    <property type="match status" value="1"/>
</dbReference>
<evidence type="ECO:0000256" key="3">
    <source>
        <dbReference type="ARBA" id="ARBA00022840"/>
    </source>
</evidence>
<dbReference type="Proteomes" id="UP000095200">
    <property type="component" value="Unassembled WGS sequence"/>
</dbReference>
<dbReference type="PROSITE" id="PS00675">
    <property type="entry name" value="SIGMA54_INTERACT_1"/>
    <property type="match status" value="1"/>
</dbReference>
<evidence type="ECO:0000313" key="11">
    <source>
        <dbReference type="Proteomes" id="UP000095200"/>
    </source>
</evidence>
<evidence type="ECO:0000256" key="4">
    <source>
        <dbReference type="ARBA" id="ARBA00023012"/>
    </source>
</evidence>
<dbReference type="STRING" id="1592317.DPF_1456"/>
<dbReference type="GO" id="GO:0043565">
    <property type="term" value="F:sequence-specific DNA binding"/>
    <property type="evidence" value="ECO:0007669"/>
    <property type="project" value="InterPro"/>
</dbReference>
<dbReference type="InterPro" id="IPR027417">
    <property type="entry name" value="P-loop_NTPase"/>
</dbReference>
<evidence type="ECO:0000256" key="2">
    <source>
        <dbReference type="ARBA" id="ARBA00022741"/>
    </source>
</evidence>
<dbReference type="PANTHER" id="PTHR32071:SF119">
    <property type="entry name" value="SIGMA L-DEPENDENT TRANSCRIPTIONAL REGULATOR YPLP-RELATED"/>
    <property type="match status" value="1"/>
</dbReference>
<dbReference type="Gene3D" id="3.40.50.2300">
    <property type="match status" value="1"/>
</dbReference>
<sequence>MNSTRILIVDDEAIARENLCHALGKDGHVTDVASSGEQALKLLRNNDYDLVISDLKMPGISGIALLEQVRTLSPTTEMILITGYSSVSTAVEAMRKGAYTYIEKPINLDELRVHVERALEKRALSAEVIVLRQSLKATRDPLPIIGQSPAMASLKTKIRQVALMGCNVLIQGETGTGKELVAKGIHKLSPRCDERFMAINCGTFTEELMDKELFGHEREAFTGAGKGQPGLLEVANKGVVFFDEVGELPLHLQVKLLRVLQERTFIRVGGTREISLDIQVVAATNCNLAALVDKGAFRRDLFYRLNVVTLTVPPLRERKADLPLLLNYFLEKHATKQHRITRIAQDTLEALENYSFPGNVRELENIVERALALGAGETFTPDLLPEEVRTRSASLQDTKTSHLMTLEEMERHYIADILAAVGGNKTRAAAILGIDRVSLWRKLKRLHVEKECV</sequence>
<feature type="domain" description="Response regulatory" evidence="9">
    <location>
        <begin position="5"/>
        <end position="119"/>
    </location>
</feature>
<keyword evidence="5" id="KW-0805">Transcription regulation</keyword>
<keyword evidence="1 7" id="KW-0597">Phosphoprotein</keyword>
<gene>
    <name evidence="10" type="ORF">DPF_1456</name>
</gene>
<dbReference type="Pfam" id="PF00072">
    <property type="entry name" value="Response_reg"/>
    <property type="match status" value="1"/>
</dbReference>
<dbReference type="InterPro" id="IPR002078">
    <property type="entry name" value="Sigma_54_int"/>
</dbReference>
<dbReference type="InterPro" id="IPR002197">
    <property type="entry name" value="HTH_Fis"/>
</dbReference>
<dbReference type="RefSeq" id="WP_069858490.1">
    <property type="nucleotide sequence ID" value="NZ_BDFE01000015.1"/>
</dbReference>
<dbReference type="Gene3D" id="1.10.8.60">
    <property type="match status" value="1"/>
</dbReference>
<keyword evidence="2" id="KW-0547">Nucleotide-binding</keyword>
<dbReference type="Pfam" id="PF00158">
    <property type="entry name" value="Sigma54_activat"/>
    <property type="match status" value="1"/>
</dbReference>
<dbReference type="SUPFAM" id="SSF46689">
    <property type="entry name" value="Homeodomain-like"/>
    <property type="match status" value="1"/>
</dbReference>
<evidence type="ECO:0000259" key="8">
    <source>
        <dbReference type="PROSITE" id="PS50045"/>
    </source>
</evidence>
<evidence type="ECO:0000256" key="6">
    <source>
        <dbReference type="ARBA" id="ARBA00023163"/>
    </source>
</evidence>
<dbReference type="SMART" id="SM00382">
    <property type="entry name" value="AAA"/>
    <property type="match status" value="1"/>
</dbReference>
<proteinExistence type="predicted"/>
<keyword evidence="6" id="KW-0804">Transcription</keyword>
<dbReference type="PROSITE" id="PS00688">
    <property type="entry name" value="SIGMA54_INTERACT_3"/>
    <property type="match status" value="1"/>
</dbReference>
<dbReference type="InterPro" id="IPR001789">
    <property type="entry name" value="Sig_transdc_resp-reg_receiver"/>
</dbReference>
<dbReference type="FunFam" id="3.40.50.300:FF:000006">
    <property type="entry name" value="DNA-binding transcriptional regulator NtrC"/>
    <property type="match status" value="1"/>
</dbReference>
<dbReference type="InterPro" id="IPR058031">
    <property type="entry name" value="AAA_lid_NorR"/>
</dbReference>
<dbReference type="PRINTS" id="PR01590">
    <property type="entry name" value="HTHFIS"/>
</dbReference>
<feature type="domain" description="Sigma-54 factor interaction" evidence="8">
    <location>
        <begin position="144"/>
        <end position="372"/>
    </location>
</feature>
<dbReference type="Pfam" id="PF02954">
    <property type="entry name" value="HTH_8"/>
    <property type="match status" value="1"/>
</dbReference>
<feature type="modified residue" description="4-aspartylphosphate" evidence="7">
    <location>
        <position position="54"/>
    </location>
</feature>
<comment type="caution">
    <text evidence="10">The sequence shown here is derived from an EMBL/GenBank/DDBJ whole genome shotgun (WGS) entry which is preliminary data.</text>
</comment>
<dbReference type="PROSITE" id="PS50045">
    <property type="entry name" value="SIGMA54_INTERACT_4"/>
    <property type="match status" value="1"/>
</dbReference>
<dbReference type="OrthoDB" id="9763792at2"/>
<evidence type="ECO:0000256" key="1">
    <source>
        <dbReference type="ARBA" id="ARBA00022553"/>
    </source>
</evidence>
<reference evidence="11" key="1">
    <citation type="submission" date="2016-06" db="EMBL/GenBank/DDBJ databases">
        <title>Draft genome sequence of Desulfoplanes formicivorans strain Pf12B.</title>
        <authorList>
            <person name="Watanabe M."/>
            <person name="Kojima H."/>
            <person name="Fukui M."/>
        </authorList>
    </citation>
    <scope>NUCLEOTIDE SEQUENCE [LARGE SCALE GENOMIC DNA]</scope>
    <source>
        <strain evidence="11">Pf12B</strain>
    </source>
</reference>
<dbReference type="CDD" id="cd00009">
    <property type="entry name" value="AAA"/>
    <property type="match status" value="1"/>
</dbReference>
<evidence type="ECO:0000259" key="9">
    <source>
        <dbReference type="PROSITE" id="PS50110"/>
    </source>
</evidence>
<protein>
    <submittedName>
        <fullName evidence="10">Fis family transcriptional regulator</fullName>
    </submittedName>
</protein>
<evidence type="ECO:0000256" key="5">
    <source>
        <dbReference type="ARBA" id="ARBA00023015"/>
    </source>
</evidence>
<dbReference type="GO" id="GO:0005524">
    <property type="term" value="F:ATP binding"/>
    <property type="evidence" value="ECO:0007669"/>
    <property type="project" value="UniProtKB-KW"/>
</dbReference>
<name>A0A194AHP8_9BACT</name>
<dbReference type="EMBL" id="BDFE01000015">
    <property type="protein sequence ID" value="GAU08740.1"/>
    <property type="molecule type" value="Genomic_DNA"/>
</dbReference>
<dbReference type="GO" id="GO:0006355">
    <property type="term" value="P:regulation of DNA-templated transcription"/>
    <property type="evidence" value="ECO:0007669"/>
    <property type="project" value="InterPro"/>
</dbReference>
<dbReference type="FunFam" id="3.40.50.2300:FF:000018">
    <property type="entry name" value="DNA-binding transcriptional regulator NtrC"/>
    <property type="match status" value="1"/>
</dbReference>
<dbReference type="InterPro" id="IPR025662">
    <property type="entry name" value="Sigma_54_int_dom_ATP-bd_1"/>
</dbReference>